<sequence>MVTENVCSKKKWETPDDQGRLLDPRQFPELNAMFYNADPSEFIKMRFRVLSLMAVPDPFLAPAFAVDRQIASVRFGGGEVPPPDVRMRYLRTETVAIVHHASEALLRLYFAHLDHPECPWLGMSTSTDFAKFKERVGNTLKAGFNREDIALLFLGGSDPAGATINVSQEEFDGTIDAMEFLLEDSADRFLSDSFLYNAVKHGLTAIDLDDESAQMVWTSHDGKSVPMHKGPAHVYLHQKLHPTAKVSEGQWFVSIDNPNPERDLTVTYLITQAIDSLWAVARRRYLGQPGAIWCIKIGSVEMAIYGPVERAGNLLRRMSSELIKTKPDGDVDGTNHHIAVHNIPEEWNPEDEEHQPGMREVELPLRPQDVHTPSSSQLAYLPFVPKGFQQGR</sequence>
<organism evidence="2 3">
    <name type="scientific">Mycolicibacterium celeriflavum</name>
    <name type="common">Mycobacterium celeriflavum</name>
    <dbReference type="NCBI Taxonomy" id="1249101"/>
    <lineage>
        <taxon>Bacteria</taxon>
        <taxon>Bacillati</taxon>
        <taxon>Actinomycetota</taxon>
        <taxon>Actinomycetes</taxon>
        <taxon>Mycobacteriales</taxon>
        <taxon>Mycobacteriaceae</taxon>
        <taxon>Mycolicibacterium</taxon>
    </lineage>
</organism>
<dbReference type="AlphaFoldDB" id="A0A7I7RDK2"/>
<evidence type="ECO:0000313" key="3">
    <source>
        <dbReference type="Proteomes" id="UP000466431"/>
    </source>
</evidence>
<dbReference type="EMBL" id="AP022591">
    <property type="protein sequence ID" value="BBY42166.1"/>
    <property type="molecule type" value="Genomic_DNA"/>
</dbReference>
<evidence type="ECO:0000256" key="1">
    <source>
        <dbReference type="SAM" id="MobiDB-lite"/>
    </source>
</evidence>
<name>A0A7I7RDK2_MYCCF</name>
<dbReference type="KEGG" id="mcee:MCEL_04610"/>
<evidence type="ECO:0000313" key="2">
    <source>
        <dbReference type="EMBL" id="BBY42166.1"/>
    </source>
</evidence>
<proteinExistence type="predicted"/>
<accession>A0A7I7RDK2</accession>
<reference evidence="2 3" key="1">
    <citation type="journal article" date="2019" name="Emerg. Microbes Infect.">
        <title>Comprehensive subspecies identification of 175 nontuberculous mycobacteria species based on 7547 genomic profiles.</title>
        <authorList>
            <person name="Matsumoto Y."/>
            <person name="Kinjo T."/>
            <person name="Motooka D."/>
            <person name="Nabeya D."/>
            <person name="Jung N."/>
            <person name="Uechi K."/>
            <person name="Horii T."/>
            <person name="Iida T."/>
            <person name="Fujita J."/>
            <person name="Nakamura S."/>
        </authorList>
    </citation>
    <scope>NUCLEOTIDE SEQUENCE [LARGE SCALE GENOMIC DNA]</scope>
    <source>
        <strain evidence="2 3">JCM 18439</strain>
    </source>
</reference>
<protein>
    <submittedName>
        <fullName evidence="2">Uncharacterized protein</fullName>
    </submittedName>
</protein>
<dbReference type="Proteomes" id="UP000466431">
    <property type="component" value="Chromosome"/>
</dbReference>
<feature type="compositionally biased region" description="Basic and acidic residues" evidence="1">
    <location>
        <begin position="354"/>
        <end position="363"/>
    </location>
</feature>
<feature type="region of interest" description="Disordered" evidence="1">
    <location>
        <begin position="348"/>
        <end position="378"/>
    </location>
</feature>
<keyword evidence="3" id="KW-1185">Reference proteome</keyword>
<gene>
    <name evidence="2" type="ORF">MCEL_04610</name>
</gene>